<evidence type="ECO:0000259" key="1">
    <source>
        <dbReference type="Pfam" id="PF20056"/>
    </source>
</evidence>
<evidence type="ECO:0000313" key="3">
    <source>
        <dbReference type="Proteomes" id="UP000306575"/>
    </source>
</evidence>
<dbReference type="OrthoDB" id="7689275at2"/>
<organism evidence="2 3">
    <name type="scientific">Shimia litoralis</name>
    <dbReference type="NCBI Taxonomy" id="420403"/>
    <lineage>
        <taxon>Bacteria</taxon>
        <taxon>Pseudomonadati</taxon>
        <taxon>Pseudomonadota</taxon>
        <taxon>Alphaproteobacteria</taxon>
        <taxon>Rhodobacterales</taxon>
        <taxon>Roseobacteraceae</taxon>
    </lineage>
</organism>
<dbReference type="AlphaFoldDB" id="A0A4U7N7P8"/>
<keyword evidence="3" id="KW-1185">Reference proteome</keyword>
<name>A0A4U7N7P8_9RHOB</name>
<dbReference type="InterPro" id="IPR045601">
    <property type="entry name" value="DUF6455"/>
</dbReference>
<protein>
    <recommendedName>
        <fullName evidence="1">DUF6455 domain-containing protein</fullName>
    </recommendedName>
</protein>
<sequence>MRPLGDQNVHFWLAQRMAKATETDLVAATDAAHLSQQEWADLVAQCRTCDWADGCKRWLQTPHDTHDAPPNTCVNQQRFVALKSAMEALDQ</sequence>
<dbReference type="Pfam" id="PF20056">
    <property type="entry name" value="DUF6455"/>
    <property type="match status" value="1"/>
</dbReference>
<dbReference type="Proteomes" id="UP000306575">
    <property type="component" value="Unassembled WGS sequence"/>
</dbReference>
<accession>A0A4U7N7P8</accession>
<reference evidence="2 3" key="1">
    <citation type="submission" date="2019-04" db="EMBL/GenBank/DDBJ databases">
        <title>Genome sequence of Pelagicola litoralis CL-ES2.</title>
        <authorList>
            <person name="Cao J."/>
        </authorList>
    </citation>
    <scope>NUCLEOTIDE SEQUENCE [LARGE SCALE GENOMIC DNA]</scope>
    <source>
        <strain evidence="2 3">CL-ES2</strain>
    </source>
</reference>
<evidence type="ECO:0000313" key="2">
    <source>
        <dbReference type="EMBL" id="TKZ21930.1"/>
    </source>
</evidence>
<dbReference type="RefSeq" id="WP_138015254.1">
    <property type="nucleotide sequence ID" value="NZ_SULI01000003.1"/>
</dbReference>
<dbReference type="EMBL" id="SULI01000003">
    <property type="protein sequence ID" value="TKZ21930.1"/>
    <property type="molecule type" value="Genomic_DNA"/>
</dbReference>
<gene>
    <name evidence="2" type="ORF">FAP39_04850</name>
</gene>
<comment type="caution">
    <text evidence="2">The sequence shown here is derived from an EMBL/GenBank/DDBJ whole genome shotgun (WGS) entry which is preliminary data.</text>
</comment>
<feature type="domain" description="DUF6455" evidence="1">
    <location>
        <begin position="1"/>
        <end position="84"/>
    </location>
</feature>
<proteinExistence type="predicted"/>